<organism evidence="1 2">
    <name type="scientific">Mytilus coruscus</name>
    <name type="common">Sea mussel</name>
    <dbReference type="NCBI Taxonomy" id="42192"/>
    <lineage>
        <taxon>Eukaryota</taxon>
        <taxon>Metazoa</taxon>
        <taxon>Spiralia</taxon>
        <taxon>Lophotrochozoa</taxon>
        <taxon>Mollusca</taxon>
        <taxon>Bivalvia</taxon>
        <taxon>Autobranchia</taxon>
        <taxon>Pteriomorphia</taxon>
        <taxon>Mytilida</taxon>
        <taxon>Mytiloidea</taxon>
        <taxon>Mytilidae</taxon>
        <taxon>Mytilinae</taxon>
        <taxon>Mytilus</taxon>
    </lineage>
</organism>
<accession>A0A6J8AP24</accession>
<dbReference type="EMBL" id="CACVKT020001743">
    <property type="protein sequence ID" value="CAC5370993.1"/>
    <property type="molecule type" value="Genomic_DNA"/>
</dbReference>
<evidence type="ECO:0000313" key="1">
    <source>
        <dbReference type="EMBL" id="CAC5370993.1"/>
    </source>
</evidence>
<dbReference type="AlphaFoldDB" id="A0A6J8AP24"/>
<gene>
    <name evidence="1" type="ORF">MCOR_9613</name>
</gene>
<protein>
    <submittedName>
        <fullName evidence="1">Uncharacterized protein</fullName>
    </submittedName>
</protein>
<sequence length="206" mass="23901">MHRMKNNVCDKVVKFAENETKQVVENFRRRNQTLGLNDNSPVKLQTVGTYLSIYIKSRYKTRQNASQAIGIAKSNARHIFDPLWSVNKVADAIHMGQIQFREVLRTKFSVVSIDKTKVLVFRNAGVVNDYERWFYNNESLETVDEFCYLGFNLKYNGKFLFSQKELAEKGRKSMYAMLSTSRNQYLNTQTLLSLFDVYVGSVISYA</sequence>
<dbReference type="OrthoDB" id="6145657at2759"/>
<dbReference type="Proteomes" id="UP000507470">
    <property type="component" value="Unassembled WGS sequence"/>
</dbReference>
<evidence type="ECO:0000313" key="2">
    <source>
        <dbReference type="Proteomes" id="UP000507470"/>
    </source>
</evidence>
<proteinExistence type="predicted"/>
<name>A0A6J8AP24_MYTCO</name>
<keyword evidence="2" id="KW-1185">Reference proteome</keyword>
<reference evidence="1 2" key="1">
    <citation type="submission" date="2020-06" db="EMBL/GenBank/DDBJ databases">
        <authorList>
            <person name="Li R."/>
            <person name="Bekaert M."/>
        </authorList>
    </citation>
    <scope>NUCLEOTIDE SEQUENCE [LARGE SCALE GENOMIC DNA]</scope>
    <source>
        <strain evidence="2">wild</strain>
    </source>
</reference>